<evidence type="ECO:0000313" key="1">
    <source>
        <dbReference type="Proteomes" id="UP000887565"/>
    </source>
</evidence>
<protein>
    <submittedName>
        <fullName evidence="2">Uncharacterized protein</fullName>
    </submittedName>
</protein>
<dbReference type="AlphaFoldDB" id="A0A915IIM8"/>
<dbReference type="Proteomes" id="UP000887565">
    <property type="component" value="Unplaced"/>
</dbReference>
<sequence>MPVYTYPLPTMASVHMLTAEELLYRPTSGIDIEPADEELLDTPIFDLNKAKLLPSTDVSALPMLAAPADLKATAMQTTNFSTLVAVLMDESTSVQPTAMDAQRNTTTDQMLSDIPKESTVDQSTSMDVVCAEPPTMLPSMAPTVDPRIYLATPAILPGPQIIATVAAARSAMASIGRSPHNVPLSVATAQYAVPTPLPGMLSVATAQYAVPLPLPSMLFTKTVAANRVTLGLPRFDPPVA</sequence>
<keyword evidence="1" id="KW-1185">Reference proteome</keyword>
<proteinExistence type="predicted"/>
<dbReference type="WBParaSite" id="nRc.2.0.1.t13669-RA">
    <property type="protein sequence ID" value="nRc.2.0.1.t13669-RA"/>
    <property type="gene ID" value="nRc.2.0.1.g13669"/>
</dbReference>
<organism evidence="1 2">
    <name type="scientific">Romanomermis culicivorax</name>
    <name type="common">Nematode worm</name>
    <dbReference type="NCBI Taxonomy" id="13658"/>
    <lineage>
        <taxon>Eukaryota</taxon>
        <taxon>Metazoa</taxon>
        <taxon>Ecdysozoa</taxon>
        <taxon>Nematoda</taxon>
        <taxon>Enoplea</taxon>
        <taxon>Dorylaimia</taxon>
        <taxon>Mermithida</taxon>
        <taxon>Mermithoidea</taxon>
        <taxon>Mermithidae</taxon>
        <taxon>Romanomermis</taxon>
    </lineage>
</organism>
<reference evidence="2" key="1">
    <citation type="submission" date="2022-11" db="UniProtKB">
        <authorList>
            <consortium name="WormBaseParasite"/>
        </authorList>
    </citation>
    <scope>IDENTIFICATION</scope>
</reference>
<evidence type="ECO:0000313" key="2">
    <source>
        <dbReference type="WBParaSite" id="nRc.2.0.1.t13669-RA"/>
    </source>
</evidence>
<name>A0A915IIM8_ROMCU</name>
<accession>A0A915IIM8</accession>